<protein>
    <submittedName>
        <fullName evidence="1">Uncharacterized protein</fullName>
    </submittedName>
</protein>
<gene>
    <name evidence="1" type="ORF">N7468_002530</name>
</gene>
<proteinExistence type="predicted"/>
<dbReference type="OrthoDB" id="66144at2759"/>
<comment type="caution">
    <text evidence="1">The sequence shown here is derived from an EMBL/GenBank/DDBJ whole genome shotgun (WGS) entry which is preliminary data.</text>
</comment>
<reference evidence="1" key="1">
    <citation type="submission" date="2022-11" db="EMBL/GenBank/DDBJ databases">
        <authorList>
            <person name="Petersen C."/>
        </authorList>
    </citation>
    <scope>NUCLEOTIDE SEQUENCE</scope>
    <source>
        <strain evidence="1">IBT 19713</strain>
    </source>
</reference>
<accession>A0A9W9PK43</accession>
<dbReference type="AlphaFoldDB" id="A0A9W9PK43"/>
<keyword evidence="2" id="KW-1185">Reference proteome</keyword>
<organism evidence="1 2">
    <name type="scientific">Penicillium chermesinum</name>
    <dbReference type="NCBI Taxonomy" id="63820"/>
    <lineage>
        <taxon>Eukaryota</taxon>
        <taxon>Fungi</taxon>
        <taxon>Dikarya</taxon>
        <taxon>Ascomycota</taxon>
        <taxon>Pezizomycotina</taxon>
        <taxon>Eurotiomycetes</taxon>
        <taxon>Eurotiomycetidae</taxon>
        <taxon>Eurotiales</taxon>
        <taxon>Aspergillaceae</taxon>
        <taxon>Penicillium</taxon>
    </lineage>
</organism>
<reference evidence="1" key="2">
    <citation type="journal article" date="2023" name="IMA Fungus">
        <title>Comparative genomic study of the Penicillium genus elucidates a diverse pangenome and 15 lateral gene transfer events.</title>
        <authorList>
            <person name="Petersen C."/>
            <person name="Sorensen T."/>
            <person name="Nielsen M.R."/>
            <person name="Sondergaard T.E."/>
            <person name="Sorensen J.L."/>
            <person name="Fitzpatrick D.A."/>
            <person name="Frisvad J.C."/>
            <person name="Nielsen K.L."/>
        </authorList>
    </citation>
    <scope>NUCLEOTIDE SEQUENCE</scope>
    <source>
        <strain evidence="1">IBT 19713</strain>
    </source>
</reference>
<dbReference type="GeneID" id="83199130"/>
<dbReference type="Proteomes" id="UP001150941">
    <property type="component" value="Unassembled WGS sequence"/>
</dbReference>
<dbReference type="EMBL" id="JAPQKS010000002">
    <property type="protein sequence ID" value="KAJ5247547.1"/>
    <property type="molecule type" value="Genomic_DNA"/>
</dbReference>
<evidence type="ECO:0000313" key="2">
    <source>
        <dbReference type="Proteomes" id="UP001150941"/>
    </source>
</evidence>
<evidence type="ECO:0000313" key="1">
    <source>
        <dbReference type="EMBL" id="KAJ5247547.1"/>
    </source>
</evidence>
<dbReference type="RefSeq" id="XP_058334968.1">
    <property type="nucleotide sequence ID" value="XM_058471827.1"/>
</dbReference>
<sequence length="114" mass="12587">MKPGASLLLTNMHTDIGALSQAGVDGHSNGVKIRSTSYCHSISDVVAEAAKAGLETKDFDLISGSWRYSRNCVDNYPGEAHGERANEWAGIKVWFALCFRRKMDLQGPKTKWEE</sequence>
<name>A0A9W9PK43_9EURO</name>